<gene>
    <name evidence="6" type="ORF">ACHAXA_004232</name>
    <name evidence="5" type="ORF">ACHAXA_006372</name>
</gene>
<organism evidence="5 7">
    <name type="scientific">Cyclostephanos tholiformis</name>
    <dbReference type="NCBI Taxonomy" id="382380"/>
    <lineage>
        <taxon>Eukaryota</taxon>
        <taxon>Sar</taxon>
        <taxon>Stramenopiles</taxon>
        <taxon>Ochrophyta</taxon>
        <taxon>Bacillariophyta</taxon>
        <taxon>Coscinodiscophyceae</taxon>
        <taxon>Thalassiosirophycidae</taxon>
        <taxon>Stephanodiscales</taxon>
        <taxon>Stephanodiscaceae</taxon>
        <taxon>Cyclostephanos</taxon>
    </lineage>
</organism>
<keyword evidence="7" id="KW-1185">Reference proteome</keyword>
<reference evidence="5 7" key="1">
    <citation type="submission" date="2024-10" db="EMBL/GenBank/DDBJ databases">
        <title>Updated reference genomes for cyclostephanoid diatoms.</title>
        <authorList>
            <person name="Roberts W.R."/>
            <person name="Alverson A.J."/>
        </authorList>
    </citation>
    <scope>NUCLEOTIDE SEQUENCE [LARGE SCALE GENOMIC DNA]</scope>
    <source>
        <strain evidence="5 7">AJA228-03</strain>
    </source>
</reference>
<accession>A0ABD3R178</accession>
<comment type="subcellular location">
    <subcellularLocation>
        <location evidence="1">Plastid</location>
    </subcellularLocation>
</comment>
<keyword evidence="3" id="KW-0472">Membrane</keyword>
<feature type="transmembrane region" description="Helical" evidence="3">
    <location>
        <begin position="138"/>
        <end position="157"/>
    </location>
</feature>
<dbReference type="InterPro" id="IPR009631">
    <property type="entry name" value="CGLD27-like"/>
</dbReference>
<evidence type="ECO:0000256" key="1">
    <source>
        <dbReference type="ARBA" id="ARBA00004474"/>
    </source>
</evidence>
<evidence type="ECO:0000256" key="4">
    <source>
        <dbReference type="SAM" id="SignalP"/>
    </source>
</evidence>
<feature type="transmembrane region" description="Helical" evidence="3">
    <location>
        <begin position="177"/>
        <end position="197"/>
    </location>
</feature>
<feature type="signal peptide" evidence="4">
    <location>
        <begin position="1"/>
        <end position="24"/>
    </location>
</feature>
<dbReference type="Pfam" id="PF06799">
    <property type="entry name" value="CGLD27-like"/>
    <property type="match status" value="1"/>
</dbReference>
<feature type="chain" id="PRO_5044724955" evidence="4">
    <location>
        <begin position="25"/>
        <end position="320"/>
    </location>
</feature>
<comment type="caution">
    <text evidence="5">The sequence shown here is derived from an EMBL/GenBank/DDBJ whole genome shotgun (WGS) entry which is preliminary data.</text>
</comment>
<dbReference type="EMBL" id="JALLPB020000386">
    <property type="protein sequence ID" value="KAL3809681.1"/>
    <property type="molecule type" value="Genomic_DNA"/>
</dbReference>
<keyword evidence="3" id="KW-0812">Transmembrane</keyword>
<protein>
    <submittedName>
        <fullName evidence="5">Uncharacterized protein</fullName>
    </submittedName>
</protein>
<evidence type="ECO:0000256" key="3">
    <source>
        <dbReference type="SAM" id="Phobius"/>
    </source>
</evidence>
<keyword evidence="2" id="KW-0934">Plastid</keyword>
<dbReference type="GO" id="GO:0009536">
    <property type="term" value="C:plastid"/>
    <property type="evidence" value="ECO:0007669"/>
    <property type="project" value="UniProtKB-SubCell"/>
</dbReference>
<keyword evidence="3" id="KW-1133">Transmembrane helix</keyword>
<dbReference type="PROSITE" id="PS51257">
    <property type="entry name" value="PROKAR_LIPOPROTEIN"/>
    <property type="match status" value="1"/>
</dbReference>
<evidence type="ECO:0000313" key="5">
    <source>
        <dbReference type="EMBL" id="KAL3806382.1"/>
    </source>
</evidence>
<dbReference type="Proteomes" id="UP001530377">
    <property type="component" value="Unassembled WGS sequence"/>
</dbReference>
<proteinExistence type="predicted"/>
<evidence type="ECO:0000313" key="6">
    <source>
        <dbReference type="EMBL" id="KAL3809681.1"/>
    </source>
</evidence>
<name>A0ABD3R178_9STRA</name>
<evidence type="ECO:0000313" key="7">
    <source>
        <dbReference type="Proteomes" id="UP001530377"/>
    </source>
</evidence>
<sequence length="320" mass="35930">MTNRMNFFAVVGLLAACLSSSASAFRSPRYRPSIALPGRDKRGAPSYAVTSFVRRRRLDDRPSPMMMPNDYDDDEIDDDYEGYEILAEGGSSNNRSRPVTTFGAENVPIDFRPSNEYLNLIRQPTFGWASQESGDMGLALRLAIVYAGFFSLVCYPISGATWVSEGYLLQKVTASNVGAISVVFVLVLRLFSGWGYIGSRLQSKVIEYEESGWYDGDYEEKSDVEKARDLFLYRSNVRPVEDRLKKFSLCVGAAWLMSCVALNVATNVNPIFDQYDPRMLEKLSYDDKVAEVVQMQSNGRPTYCENRYYRAIANGGQGCN</sequence>
<dbReference type="EMBL" id="JALLPB020000820">
    <property type="protein sequence ID" value="KAL3806382.1"/>
    <property type="molecule type" value="Genomic_DNA"/>
</dbReference>
<dbReference type="AlphaFoldDB" id="A0ABD3R178"/>
<dbReference type="PANTHER" id="PTHR34214">
    <property type="match status" value="1"/>
</dbReference>
<evidence type="ECO:0000256" key="2">
    <source>
        <dbReference type="ARBA" id="ARBA00022640"/>
    </source>
</evidence>
<keyword evidence="4" id="KW-0732">Signal</keyword>
<dbReference type="PANTHER" id="PTHR34214:SF3">
    <property type="entry name" value="PROTEIN CONSERVED IN THE GREEN LINEAGE AND DIATOMS 27, CHLOROPLASTIC"/>
    <property type="match status" value="1"/>
</dbReference>